<name>A0A1G4WR63_9MYCO</name>
<evidence type="ECO:0000313" key="1">
    <source>
        <dbReference type="EMBL" id="QNJ90703.1"/>
    </source>
</evidence>
<evidence type="ECO:0000313" key="4">
    <source>
        <dbReference type="Proteomes" id="UP000515498"/>
    </source>
</evidence>
<reference evidence="1 4" key="3">
    <citation type="submission" date="2020-07" db="EMBL/GenBank/DDBJ databases">
        <title>Draft genome sequence of four isobutane-metabolizing strains capable of cometabolically degrading diverse ether contaminants.</title>
        <authorList>
            <person name="Chen W."/>
            <person name="Faulkner N."/>
            <person name="Smith C."/>
            <person name="Hyman M."/>
        </authorList>
    </citation>
    <scope>NUCLEOTIDE SEQUENCE [LARGE SCALE GENOMIC DNA]</scope>
    <source>
        <strain evidence="1 4">2A</strain>
    </source>
</reference>
<dbReference type="EMBL" id="CP059894">
    <property type="protein sequence ID" value="QNJ90703.1"/>
    <property type="molecule type" value="Genomic_DNA"/>
</dbReference>
<evidence type="ECO:0000313" key="3">
    <source>
        <dbReference type="Proteomes" id="UP000199707"/>
    </source>
</evidence>
<dbReference type="Proteomes" id="UP000199707">
    <property type="component" value="Unassembled WGS sequence"/>
</dbReference>
<reference evidence="2" key="1">
    <citation type="submission" date="2016-10" db="EMBL/GenBank/DDBJ databases">
        <authorList>
            <person name="de Groot N.N."/>
        </authorList>
    </citation>
    <scope>NUCLEOTIDE SEQUENCE [LARGE SCALE GENOMIC DNA]</scope>
    <source>
        <strain evidence="2">UNC267MFSha1.1M11</strain>
    </source>
</reference>
<dbReference type="AlphaFoldDB" id="A0A1G4WR63"/>
<dbReference type="KEGG" id="mflu:HZU40_20885"/>
<evidence type="ECO:0000313" key="2">
    <source>
        <dbReference type="EMBL" id="SCX27093.1"/>
    </source>
</evidence>
<accession>A0A1G4WR63</accession>
<dbReference type="STRING" id="1502745.SAMN02799620_04211"/>
<sequence length="73" mass="8437">MSETSAREQLAELTEQQGWSRRIVDRADVYLRGATRVRVIWAGDDLSGSSRYQDDVMEQYSRDLATVQGWLTR</sequence>
<protein>
    <submittedName>
        <fullName evidence="2">Uncharacterized protein</fullName>
    </submittedName>
</protein>
<dbReference type="Proteomes" id="UP000515498">
    <property type="component" value="Chromosome"/>
</dbReference>
<gene>
    <name evidence="1" type="ORF">HZU40_20885</name>
    <name evidence="2" type="ORF">SAMN02799620_04211</name>
</gene>
<dbReference type="RefSeq" id="WP_090360672.1">
    <property type="nucleotide sequence ID" value="NZ_CP059894.1"/>
</dbReference>
<reference evidence="3" key="2">
    <citation type="submission" date="2016-10" db="EMBL/GenBank/DDBJ databases">
        <authorList>
            <person name="Varghese N."/>
            <person name="Submissions S."/>
        </authorList>
    </citation>
    <scope>NUCLEOTIDE SEQUENCE [LARGE SCALE GENOMIC DNA]</scope>
    <source>
        <strain evidence="3">UNC267MFSha1.1M11</strain>
    </source>
</reference>
<proteinExistence type="predicted"/>
<organism evidence="2 3">
    <name type="scientific">Mycolicibacterium fluoranthenivorans</name>
    <dbReference type="NCBI Taxonomy" id="258505"/>
    <lineage>
        <taxon>Bacteria</taxon>
        <taxon>Bacillati</taxon>
        <taxon>Actinomycetota</taxon>
        <taxon>Actinomycetes</taxon>
        <taxon>Mycobacteriales</taxon>
        <taxon>Mycobacteriaceae</taxon>
        <taxon>Mycolicibacterium</taxon>
    </lineage>
</organism>
<dbReference type="EMBL" id="FMUB01000009">
    <property type="protein sequence ID" value="SCX27093.1"/>
    <property type="molecule type" value="Genomic_DNA"/>
</dbReference>